<organism evidence="2">
    <name type="scientific">Puccinia triticina (isolate 1-1 / race 1 (BBBD))</name>
    <name type="common">Brown leaf rust fungus</name>
    <dbReference type="NCBI Taxonomy" id="630390"/>
    <lineage>
        <taxon>Eukaryota</taxon>
        <taxon>Fungi</taxon>
        <taxon>Dikarya</taxon>
        <taxon>Basidiomycota</taxon>
        <taxon>Pucciniomycotina</taxon>
        <taxon>Pucciniomycetes</taxon>
        <taxon>Pucciniales</taxon>
        <taxon>Pucciniaceae</taxon>
        <taxon>Puccinia</taxon>
    </lineage>
</organism>
<evidence type="ECO:0000313" key="3">
    <source>
        <dbReference type="EnsemblFungi" id="PTTG_07521-t43_1-p1"/>
    </source>
</evidence>
<dbReference type="EMBL" id="ADAS02000204">
    <property type="protein sequence ID" value="OAV88164.1"/>
    <property type="molecule type" value="Genomic_DNA"/>
</dbReference>
<sequence>MLLFNASSPPSSSQENLSTSLNQPSDTSVLSSQLDKEAAIRPSYEIPFSIRRAHLFVANVHAYNAGMRDSFKPEDVDALRHYIQQGLLSFACKDLDDPVAAQNAHLKLYSWFHDAFAHMDTHSIIDAMIEETEERNALELLRMRDQVEEEEDGWRVEEEMERIRAGDKEKGKEKEKEKEEGEMEEGDVVIKGEEI</sequence>
<feature type="compositionally biased region" description="Low complexity" evidence="1">
    <location>
        <begin position="7"/>
        <end position="23"/>
    </location>
</feature>
<gene>
    <name evidence="2" type="ORF">PTTG_07521</name>
</gene>
<feature type="region of interest" description="Disordered" evidence="1">
    <location>
        <begin position="148"/>
        <end position="195"/>
    </location>
</feature>
<dbReference type="Proteomes" id="UP000005240">
    <property type="component" value="Unassembled WGS sequence"/>
</dbReference>
<evidence type="ECO:0000313" key="2">
    <source>
        <dbReference type="EMBL" id="OAV88164.1"/>
    </source>
</evidence>
<accession>A0A0C4F347</accession>
<protein>
    <submittedName>
        <fullName evidence="2 3">Uncharacterized protein</fullName>
    </submittedName>
</protein>
<dbReference type="AlphaFoldDB" id="A0A0C4F347"/>
<reference evidence="3 4" key="3">
    <citation type="journal article" date="2017" name="G3 (Bethesda)">
        <title>Comparative analysis highlights variable genome content of wheat rusts and divergence of the mating loci.</title>
        <authorList>
            <person name="Cuomo C.A."/>
            <person name="Bakkeren G."/>
            <person name="Khalil H.B."/>
            <person name="Panwar V."/>
            <person name="Joly D."/>
            <person name="Linning R."/>
            <person name="Sakthikumar S."/>
            <person name="Song X."/>
            <person name="Adiconis X."/>
            <person name="Fan L."/>
            <person name="Goldberg J.M."/>
            <person name="Levin J.Z."/>
            <person name="Young S."/>
            <person name="Zeng Q."/>
            <person name="Anikster Y."/>
            <person name="Bruce M."/>
            <person name="Wang M."/>
            <person name="Yin C."/>
            <person name="McCallum B."/>
            <person name="Szabo L.J."/>
            <person name="Hulbert S."/>
            <person name="Chen X."/>
            <person name="Fellers J.P."/>
        </authorList>
    </citation>
    <scope>NUCLEOTIDE SEQUENCE</scope>
    <source>
        <strain evidence="3">isolate 1-1 / race 1 (BBBD)</strain>
        <strain evidence="4">Isolate 1-1 / race 1 (BBBD)</strain>
    </source>
</reference>
<name>A0A0C4F347_PUCT1</name>
<proteinExistence type="predicted"/>
<reference evidence="2" key="1">
    <citation type="submission" date="2009-11" db="EMBL/GenBank/DDBJ databases">
        <authorList>
            <consortium name="The Broad Institute Genome Sequencing Platform"/>
            <person name="Ward D."/>
            <person name="Feldgarden M."/>
            <person name="Earl A."/>
            <person name="Young S.K."/>
            <person name="Zeng Q."/>
            <person name="Koehrsen M."/>
            <person name="Alvarado L."/>
            <person name="Berlin A."/>
            <person name="Bochicchio J."/>
            <person name="Borenstein D."/>
            <person name="Chapman S.B."/>
            <person name="Chen Z."/>
            <person name="Engels R."/>
            <person name="Freedman E."/>
            <person name="Gellesch M."/>
            <person name="Goldberg J."/>
            <person name="Griggs A."/>
            <person name="Gujja S."/>
            <person name="Heilman E."/>
            <person name="Heiman D."/>
            <person name="Hepburn T."/>
            <person name="Howarth C."/>
            <person name="Jen D."/>
            <person name="Larson L."/>
            <person name="Lewis B."/>
            <person name="Mehta T."/>
            <person name="Park D."/>
            <person name="Pearson M."/>
            <person name="Roberts A."/>
            <person name="Saif S."/>
            <person name="Shea T."/>
            <person name="Shenoy N."/>
            <person name="Sisk P."/>
            <person name="Stolte C."/>
            <person name="Sykes S."/>
            <person name="Thomson T."/>
            <person name="Walk T."/>
            <person name="White J."/>
            <person name="Yandava C."/>
            <person name="Izard J."/>
            <person name="Baranova O.V."/>
            <person name="Blanton J.M."/>
            <person name="Tanner A.C."/>
            <person name="Dewhirst F.E."/>
            <person name="Haas B."/>
            <person name="Nusbaum C."/>
            <person name="Birren B."/>
        </authorList>
    </citation>
    <scope>NUCLEOTIDE SEQUENCE [LARGE SCALE GENOMIC DNA]</scope>
    <source>
        <strain evidence="2">1-1 BBBD Race 1</strain>
    </source>
</reference>
<keyword evidence="4" id="KW-1185">Reference proteome</keyword>
<dbReference type="VEuPathDB" id="FungiDB:PTTG_07521"/>
<reference evidence="2" key="2">
    <citation type="submission" date="2016-05" db="EMBL/GenBank/DDBJ databases">
        <title>Comparative analysis highlights variable genome content of wheat rusts and divergence of the mating loci.</title>
        <authorList>
            <person name="Cuomo C.A."/>
            <person name="Bakkeren G."/>
            <person name="Szabo L."/>
            <person name="Khalil H."/>
            <person name="Joly D."/>
            <person name="Goldberg J."/>
            <person name="Young S."/>
            <person name="Zeng Q."/>
            <person name="Fellers J."/>
        </authorList>
    </citation>
    <scope>NUCLEOTIDE SEQUENCE [LARGE SCALE GENOMIC DNA]</scope>
    <source>
        <strain evidence="2">1-1 BBBD Race 1</strain>
    </source>
</reference>
<dbReference type="EnsemblFungi" id="PTTG_07521-t43_1">
    <property type="protein sequence ID" value="PTTG_07521-t43_1-p1"/>
    <property type="gene ID" value="PTTG_07521"/>
</dbReference>
<feature type="compositionally biased region" description="Basic and acidic residues" evidence="1">
    <location>
        <begin position="153"/>
        <end position="179"/>
    </location>
</feature>
<feature type="region of interest" description="Disordered" evidence="1">
    <location>
        <begin position="1"/>
        <end position="28"/>
    </location>
</feature>
<evidence type="ECO:0000313" key="4">
    <source>
        <dbReference type="Proteomes" id="UP000005240"/>
    </source>
</evidence>
<reference evidence="3" key="4">
    <citation type="submission" date="2025-05" db="UniProtKB">
        <authorList>
            <consortium name="EnsemblFungi"/>
        </authorList>
    </citation>
    <scope>IDENTIFICATION</scope>
    <source>
        <strain evidence="3">isolate 1-1 / race 1 (BBBD)</strain>
    </source>
</reference>
<evidence type="ECO:0000256" key="1">
    <source>
        <dbReference type="SAM" id="MobiDB-lite"/>
    </source>
</evidence>